<comment type="caution">
    <text evidence="2">The sequence shown here is derived from an EMBL/GenBank/DDBJ whole genome shotgun (WGS) entry which is preliminary data.</text>
</comment>
<reference evidence="2 3" key="1">
    <citation type="submission" date="2023-08" db="EMBL/GenBank/DDBJ databases">
        <title>Annotated Genome Sequence of Vanrija albida AlHP1.</title>
        <authorList>
            <person name="Herzog R."/>
        </authorList>
    </citation>
    <scope>NUCLEOTIDE SEQUENCE [LARGE SCALE GENOMIC DNA]</scope>
    <source>
        <strain evidence="2 3">AlHP1</strain>
    </source>
</reference>
<protein>
    <submittedName>
        <fullName evidence="2">Uncharacterized protein</fullName>
    </submittedName>
</protein>
<evidence type="ECO:0000256" key="1">
    <source>
        <dbReference type="SAM" id="MobiDB-lite"/>
    </source>
</evidence>
<keyword evidence="3" id="KW-1185">Reference proteome</keyword>
<organism evidence="2 3">
    <name type="scientific">Vanrija albida</name>
    <dbReference type="NCBI Taxonomy" id="181172"/>
    <lineage>
        <taxon>Eukaryota</taxon>
        <taxon>Fungi</taxon>
        <taxon>Dikarya</taxon>
        <taxon>Basidiomycota</taxon>
        <taxon>Agaricomycotina</taxon>
        <taxon>Tremellomycetes</taxon>
        <taxon>Trichosporonales</taxon>
        <taxon>Trichosporonaceae</taxon>
        <taxon>Vanrija</taxon>
    </lineage>
</organism>
<name>A0ABR3PWW4_9TREE</name>
<dbReference type="SUPFAM" id="SSF46934">
    <property type="entry name" value="UBA-like"/>
    <property type="match status" value="1"/>
</dbReference>
<dbReference type="InterPro" id="IPR009060">
    <property type="entry name" value="UBA-like_sf"/>
</dbReference>
<dbReference type="RefSeq" id="XP_069206902.1">
    <property type="nucleotide sequence ID" value="XM_069354831.1"/>
</dbReference>
<accession>A0ABR3PWW4</accession>
<feature type="region of interest" description="Disordered" evidence="1">
    <location>
        <begin position="117"/>
        <end position="146"/>
    </location>
</feature>
<dbReference type="Gene3D" id="1.10.8.10">
    <property type="entry name" value="DNA helicase RuvA subunit, C-terminal domain"/>
    <property type="match status" value="1"/>
</dbReference>
<evidence type="ECO:0000313" key="2">
    <source>
        <dbReference type="EMBL" id="KAL1406958.1"/>
    </source>
</evidence>
<dbReference type="EMBL" id="JBBXJM010000005">
    <property type="protein sequence ID" value="KAL1406958.1"/>
    <property type="molecule type" value="Genomic_DNA"/>
</dbReference>
<dbReference type="GeneID" id="95987413"/>
<proteinExistence type="predicted"/>
<evidence type="ECO:0000313" key="3">
    <source>
        <dbReference type="Proteomes" id="UP001565368"/>
    </source>
</evidence>
<sequence length="165" mass="18052">MKSPSTTTRQHNRAWWKRLLPTLTVLGPRPDPQALHHLVNELGFAPQAARRALISAQNEQERAKNLLVHAKHAKYAPPGRPVPDCQVCLANAARARELAAVVERERQLLQELKDVRRRKRKRGDSAMNLASALGSSDKRPAMSRVGGGTIAAASPRIQGPAAVMA</sequence>
<gene>
    <name evidence="2" type="ORF">Q8F55_006370</name>
</gene>
<dbReference type="Proteomes" id="UP001565368">
    <property type="component" value="Unassembled WGS sequence"/>
</dbReference>